<dbReference type="Pfam" id="PF00583">
    <property type="entry name" value="Acetyltransf_1"/>
    <property type="match status" value="1"/>
</dbReference>
<accession>A0AA46H1B8</accession>
<comment type="caution">
    <text evidence="2">The sequence shown here is derived from an EMBL/GenBank/DDBJ whole genome shotgun (WGS) entry which is preliminary data.</text>
</comment>
<dbReference type="InterPro" id="IPR052523">
    <property type="entry name" value="Trichothecene_AcTrans"/>
</dbReference>
<evidence type="ECO:0000259" key="1">
    <source>
        <dbReference type="PROSITE" id="PS51186"/>
    </source>
</evidence>
<dbReference type="PANTHER" id="PTHR42791:SF1">
    <property type="entry name" value="N-ACETYLTRANSFERASE DOMAIN-CONTAINING PROTEIN"/>
    <property type="match status" value="1"/>
</dbReference>
<name>A0AA46H1B8_9MICO</name>
<sequence>MWRFLGVVLSETCRVGAPGVGGVAEDRSMADSVIEIRSARADEMPIVAAVLARAFADDPVTRGMLGGAKNQEPLFSAWMERLLPQHHLRRGAIDVAVEDGTVVGAAAWLAPGELDLSVRERARIYGPLVPALGWRIATIFVQEVRDARTHPSTPHWYLHFMGVTTPGKGIGGMLLDHGIDRAGQYPCYLEATTPGSVRLYARKGFVDIGTSAAAGGAEAQVRMWRSAG</sequence>
<dbReference type="Gene3D" id="3.40.630.30">
    <property type="match status" value="1"/>
</dbReference>
<organism evidence="2 3">
    <name type="scientific">Dermatophilus congolensis</name>
    <dbReference type="NCBI Taxonomy" id="1863"/>
    <lineage>
        <taxon>Bacteria</taxon>
        <taxon>Bacillati</taxon>
        <taxon>Actinomycetota</taxon>
        <taxon>Actinomycetes</taxon>
        <taxon>Micrococcales</taxon>
        <taxon>Dermatophilaceae</taxon>
        <taxon>Dermatophilus</taxon>
    </lineage>
</organism>
<dbReference type="EMBL" id="UFYA01000001">
    <property type="protein sequence ID" value="STD14298.1"/>
    <property type="molecule type" value="Genomic_DNA"/>
</dbReference>
<dbReference type="InterPro" id="IPR016181">
    <property type="entry name" value="Acyl_CoA_acyltransferase"/>
</dbReference>
<dbReference type="PANTHER" id="PTHR42791">
    <property type="entry name" value="GNAT FAMILY ACETYLTRANSFERASE"/>
    <property type="match status" value="1"/>
</dbReference>
<feature type="domain" description="N-acetyltransferase" evidence="1">
    <location>
        <begin position="34"/>
        <end position="228"/>
    </location>
</feature>
<dbReference type="InterPro" id="IPR000182">
    <property type="entry name" value="GNAT_dom"/>
</dbReference>
<dbReference type="AlphaFoldDB" id="A0AA46H1B8"/>
<evidence type="ECO:0000313" key="2">
    <source>
        <dbReference type="EMBL" id="STD14298.1"/>
    </source>
</evidence>
<dbReference type="PROSITE" id="PS51186">
    <property type="entry name" value="GNAT"/>
    <property type="match status" value="1"/>
</dbReference>
<dbReference type="SUPFAM" id="SSF55729">
    <property type="entry name" value="Acyl-CoA N-acyltransferases (Nat)"/>
    <property type="match status" value="1"/>
</dbReference>
<evidence type="ECO:0000313" key="3">
    <source>
        <dbReference type="Proteomes" id="UP000254118"/>
    </source>
</evidence>
<dbReference type="GO" id="GO:0016747">
    <property type="term" value="F:acyltransferase activity, transferring groups other than amino-acyl groups"/>
    <property type="evidence" value="ECO:0007669"/>
    <property type="project" value="InterPro"/>
</dbReference>
<proteinExistence type="predicted"/>
<gene>
    <name evidence="2" type="ORF">NCTC7915_02079</name>
</gene>
<protein>
    <recommendedName>
        <fullName evidence="1">N-acetyltransferase domain-containing protein</fullName>
    </recommendedName>
</protein>
<reference evidence="2 3" key="1">
    <citation type="submission" date="2018-06" db="EMBL/GenBank/DDBJ databases">
        <authorList>
            <consortium name="Pathogen Informatics"/>
            <person name="Doyle S."/>
        </authorList>
    </citation>
    <scope>NUCLEOTIDE SEQUENCE [LARGE SCALE GENOMIC DNA]</scope>
    <source>
        <strain evidence="2 3">NCTC7915</strain>
    </source>
</reference>
<dbReference type="Proteomes" id="UP000254118">
    <property type="component" value="Unassembled WGS sequence"/>
</dbReference>